<evidence type="ECO:0000313" key="1">
    <source>
        <dbReference type="EMBL" id="CAB0044994.1"/>
    </source>
</evidence>
<dbReference type="OrthoDB" id="6141723at2759"/>
<keyword evidence="2" id="KW-1185">Reference proteome</keyword>
<proteinExistence type="predicted"/>
<dbReference type="Proteomes" id="UP000479190">
    <property type="component" value="Unassembled WGS sequence"/>
</dbReference>
<dbReference type="InterPro" id="IPR012340">
    <property type="entry name" value="NA-bd_OB-fold"/>
</dbReference>
<evidence type="ECO:0000313" key="2">
    <source>
        <dbReference type="Proteomes" id="UP000479190"/>
    </source>
</evidence>
<organism evidence="1 2">
    <name type="scientific">Trichogramma brassicae</name>
    <dbReference type="NCBI Taxonomy" id="86971"/>
    <lineage>
        <taxon>Eukaryota</taxon>
        <taxon>Metazoa</taxon>
        <taxon>Ecdysozoa</taxon>
        <taxon>Arthropoda</taxon>
        <taxon>Hexapoda</taxon>
        <taxon>Insecta</taxon>
        <taxon>Pterygota</taxon>
        <taxon>Neoptera</taxon>
        <taxon>Endopterygota</taxon>
        <taxon>Hymenoptera</taxon>
        <taxon>Apocrita</taxon>
        <taxon>Proctotrupomorpha</taxon>
        <taxon>Chalcidoidea</taxon>
        <taxon>Trichogrammatidae</taxon>
        <taxon>Trichogramma</taxon>
    </lineage>
</organism>
<dbReference type="SUPFAM" id="SSF50249">
    <property type="entry name" value="Nucleic acid-binding proteins"/>
    <property type="match status" value="1"/>
</dbReference>
<dbReference type="Gene3D" id="2.40.50.140">
    <property type="entry name" value="Nucleic acid-binding proteins"/>
    <property type="match status" value="1"/>
</dbReference>
<sequence>MKKPILHRPHQYSKLTLNGIDRKCNTATSIRQAHASRPGPLISSTVFSKYTKRGDAVEDIPVPPANIMPPDSVDVSASTSQANDPDVDDILLMIVENNCNANAAPPIIPLAPLYSENHGFTRKYFPGQVILAYSPESMFWPARIKEVYDDRVKMSFYPVLDNHLQLTLWNTQAESWDFKVKDILTFKGVGINEYMGYYSVKSFASTVIVKDDDNDRTKRYEWQHRGSPHVHGILYLSDAPAINVDDMNDEQILMIRSYFDKLCCAINPPFELEPTHHHT</sequence>
<accession>A0A6H5J3G5</accession>
<dbReference type="EMBL" id="CADCXV010001512">
    <property type="protein sequence ID" value="CAB0044994.1"/>
    <property type="molecule type" value="Genomic_DNA"/>
</dbReference>
<evidence type="ECO:0008006" key="3">
    <source>
        <dbReference type="Google" id="ProtNLM"/>
    </source>
</evidence>
<reference evidence="1 2" key="1">
    <citation type="submission" date="2020-02" db="EMBL/GenBank/DDBJ databases">
        <authorList>
            <person name="Ferguson B K."/>
        </authorList>
    </citation>
    <scope>NUCLEOTIDE SEQUENCE [LARGE SCALE GENOMIC DNA]</scope>
</reference>
<name>A0A6H5J3G5_9HYME</name>
<gene>
    <name evidence="1" type="ORF">TBRA_LOCUS16551</name>
</gene>
<dbReference type="AlphaFoldDB" id="A0A6H5J3G5"/>
<protein>
    <recommendedName>
        <fullName evidence="3">Helitron helicase-like domain-containing protein</fullName>
    </recommendedName>
</protein>